<name>F3CI17_PSESG</name>
<dbReference type="InterPro" id="IPR020835">
    <property type="entry name" value="Catalase_sf"/>
</dbReference>
<accession>F3CI17</accession>
<proteinExistence type="predicted"/>
<dbReference type="Pfam" id="PF00199">
    <property type="entry name" value="Catalase"/>
    <property type="match status" value="1"/>
</dbReference>
<dbReference type="GO" id="GO:0004096">
    <property type="term" value="F:catalase activity"/>
    <property type="evidence" value="ECO:0007669"/>
    <property type="project" value="InterPro"/>
</dbReference>
<reference evidence="3 4" key="1">
    <citation type="journal article" date="2011" name="PLoS Pathog.">
        <title>Dynamic evolution of pathogenicity revealed by sequencing and comparative genomics of 19 Pseudomonas syringae isolates.</title>
        <authorList>
            <person name="Baltrus D.A."/>
            <person name="Nishimura M.T."/>
            <person name="Romanchuk A."/>
            <person name="Chang J.H."/>
            <person name="Mukhtar M.S."/>
            <person name="Cherkis K."/>
            <person name="Roach J."/>
            <person name="Grant S.R."/>
            <person name="Jones C.D."/>
            <person name="Dangl J.L."/>
        </authorList>
    </citation>
    <scope>NUCLEOTIDE SEQUENCE [LARGE SCALE GENOMIC DNA]</scope>
    <source>
        <strain evidence="4">race 4</strain>
    </source>
</reference>
<evidence type="ECO:0000259" key="2">
    <source>
        <dbReference type="Pfam" id="PF00199"/>
    </source>
</evidence>
<evidence type="ECO:0000313" key="3">
    <source>
        <dbReference type="EMBL" id="EGH18909.1"/>
    </source>
</evidence>
<dbReference type="InterPro" id="IPR011614">
    <property type="entry name" value="Catalase_core"/>
</dbReference>
<dbReference type="HOGENOM" id="CLU_191510_2_0_6"/>
<feature type="non-terminal residue" evidence="3">
    <location>
        <position position="47"/>
    </location>
</feature>
<evidence type="ECO:0000313" key="4">
    <source>
        <dbReference type="Proteomes" id="UP000005466"/>
    </source>
</evidence>
<dbReference type="AlphaFoldDB" id="F3CI17"/>
<dbReference type="Proteomes" id="UP000005466">
    <property type="component" value="Unassembled WGS sequence"/>
</dbReference>
<dbReference type="EMBL" id="ADWY01003325">
    <property type="protein sequence ID" value="EGH18909.1"/>
    <property type="molecule type" value="Genomic_DNA"/>
</dbReference>
<organism evidence="3 4">
    <name type="scientific">Pseudomonas savastanoi pv. glycinea str. race 4</name>
    <dbReference type="NCBI Taxonomy" id="875330"/>
    <lineage>
        <taxon>Bacteria</taxon>
        <taxon>Pseudomonadati</taxon>
        <taxon>Pseudomonadota</taxon>
        <taxon>Gammaproteobacteria</taxon>
        <taxon>Pseudomonadales</taxon>
        <taxon>Pseudomonadaceae</taxon>
        <taxon>Pseudomonas</taxon>
    </lineage>
</organism>
<comment type="caution">
    <text evidence="3">The sequence shown here is derived from an EMBL/GenBank/DDBJ whole genome shotgun (WGS) entry which is preliminary data.</text>
</comment>
<feature type="region of interest" description="Disordered" evidence="1">
    <location>
        <begin position="1"/>
        <end position="26"/>
    </location>
</feature>
<gene>
    <name evidence="3" type="ORF">Pgy4_38703</name>
</gene>
<dbReference type="GO" id="GO:0020037">
    <property type="term" value="F:heme binding"/>
    <property type="evidence" value="ECO:0007669"/>
    <property type="project" value="InterPro"/>
</dbReference>
<feature type="non-terminal residue" evidence="3">
    <location>
        <position position="1"/>
    </location>
</feature>
<sequence>TAYAADTLTRDNGAVVGDNQNSQTAGAQGPVLLQDVQLLQKLQRFFR</sequence>
<protein>
    <submittedName>
        <fullName evidence="3">Catalase KatB</fullName>
    </submittedName>
</protein>
<feature type="domain" description="Catalase core" evidence="2">
    <location>
        <begin position="9"/>
        <end position="47"/>
    </location>
</feature>
<dbReference type="Gene3D" id="4.10.91.20">
    <property type="match status" value="1"/>
</dbReference>
<evidence type="ECO:0000256" key="1">
    <source>
        <dbReference type="SAM" id="MobiDB-lite"/>
    </source>
</evidence>
<dbReference type="SUPFAM" id="SSF56634">
    <property type="entry name" value="Heme-dependent catalase-like"/>
    <property type="match status" value="1"/>
</dbReference>